<evidence type="ECO:0000313" key="3">
    <source>
        <dbReference type="Proteomes" id="UP000586827"/>
    </source>
</evidence>
<dbReference type="AlphaFoldDB" id="A0A849BZR3"/>
<dbReference type="CDD" id="cd00093">
    <property type="entry name" value="HTH_XRE"/>
    <property type="match status" value="1"/>
</dbReference>
<dbReference type="SUPFAM" id="SSF47413">
    <property type="entry name" value="lambda repressor-like DNA-binding domains"/>
    <property type="match status" value="1"/>
</dbReference>
<organism evidence="2 3">
    <name type="scientific">Nocardia uniformis</name>
    <dbReference type="NCBI Taxonomy" id="53432"/>
    <lineage>
        <taxon>Bacteria</taxon>
        <taxon>Bacillati</taxon>
        <taxon>Actinomycetota</taxon>
        <taxon>Actinomycetes</taxon>
        <taxon>Mycobacteriales</taxon>
        <taxon>Nocardiaceae</taxon>
        <taxon>Nocardia</taxon>
    </lineage>
</organism>
<dbReference type="InterPro" id="IPR001387">
    <property type="entry name" value="Cro/C1-type_HTH"/>
</dbReference>
<dbReference type="EMBL" id="JABELX010000004">
    <property type="protein sequence ID" value="NNH70818.1"/>
    <property type="molecule type" value="Genomic_DNA"/>
</dbReference>
<reference evidence="2 3" key="1">
    <citation type="submission" date="2020-05" db="EMBL/GenBank/DDBJ databases">
        <title>MicrobeNet Type strains.</title>
        <authorList>
            <person name="Nicholson A.C."/>
        </authorList>
    </citation>
    <scope>NUCLEOTIDE SEQUENCE [LARGE SCALE GENOMIC DNA]</scope>
    <source>
        <strain evidence="2 3">JCM 3224</strain>
    </source>
</reference>
<dbReference type="Pfam" id="PF13560">
    <property type="entry name" value="HTH_31"/>
    <property type="match status" value="1"/>
</dbReference>
<evidence type="ECO:0000313" key="2">
    <source>
        <dbReference type="EMBL" id="NNH70818.1"/>
    </source>
</evidence>
<gene>
    <name evidence="2" type="ORF">HLB23_13245</name>
</gene>
<sequence length="287" mass="32318">MLGRQLRQLREAAGVSVAEGCRAIEVSAQTMWRLEGGQSVKLKDIYIRALCALYGASDDDTAALLGLVAETKRSGWWHSYGAMVPAHFDLYMGLEEAAKRITSFQCNLLPGLVQTADYRRAMVWTVHPQMTTAEVERRVELMVKRQHRLADSEFALNVLLSEAALHHHVGGPAVMAEQLAHLMGISRRQNASVRVIPRSVGSWAGLQVGHFVLLEFPLHRETKWTEPPVVYVEGYTGALYLDRDNEIQQYRAAIAEITRVALDESDTRDLVTEIAREMRREQRPVRS</sequence>
<comment type="caution">
    <text evidence="2">The sequence shown here is derived from an EMBL/GenBank/DDBJ whole genome shotgun (WGS) entry which is preliminary data.</text>
</comment>
<feature type="domain" description="HTH cro/C1-type" evidence="1">
    <location>
        <begin position="6"/>
        <end position="61"/>
    </location>
</feature>
<dbReference type="PROSITE" id="PS50943">
    <property type="entry name" value="HTH_CROC1"/>
    <property type="match status" value="1"/>
</dbReference>
<dbReference type="InterPro" id="IPR010982">
    <property type="entry name" value="Lambda_DNA-bd_dom_sf"/>
</dbReference>
<keyword evidence="3" id="KW-1185">Reference proteome</keyword>
<dbReference type="Proteomes" id="UP000586827">
    <property type="component" value="Unassembled WGS sequence"/>
</dbReference>
<accession>A0A849BZR3</accession>
<dbReference type="Pfam" id="PF19054">
    <property type="entry name" value="DUF5753"/>
    <property type="match status" value="1"/>
</dbReference>
<proteinExistence type="predicted"/>
<dbReference type="InterPro" id="IPR043917">
    <property type="entry name" value="DUF5753"/>
</dbReference>
<protein>
    <submittedName>
        <fullName evidence="2">Helix-turn-helix domain-containing protein</fullName>
    </submittedName>
</protein>
<evidence type="ECO:0000259" key="1">
    <source>
        <dbReference type="PROSITE" id="PS50943"/>
    </source>
</evidence>
<dbReference type="GO" id="GO:0003677">
    <property type="term" value="F:DNA binding"/>
    <property type="evidence" value="ECO:0007669"/>
    <property type="project" value="InterPro"/>
</dbReference>
<name>A0A849BZR3_9NOCA</name>
<dbReference type="Gene3D" id="1.10.260.40">
    <property type="entry name" value="lambda repressor-like DNA-binding domains"/>
    <property type="match status" value="1"/>
</dbReference>